<reference evidence="1" key="1">
    <citation type="submission" date="2020-03" db="EMBL/GenBank/DDBJ databases">
        <title>A high-quality chromosome-level genome assembly of a woody plant with both climbing and erect habits, Rhamnella rubrinervis.</title>
        <authorList>
            <person name="Lu Z."/>
            <person name="Yang Y."/>
            <person name="Zhu X."/>
            <person name="Sun Y."/>
        </authorList>
    </citation>
    <scope>NUCLEOTIDE SEQUENCE</scope>
    <source>
        <strain evidence="1">BYM</strain>
        <tissue evidence="1">Leaf</tissue>
    </source>
</reference>
<protein>
    <submittedName>
        <fullName evidence="1">Uncharacterized protein</fullName>
    </submittedName>
</protein>
<dbReference type="EMBL" id="VOIH02000003">
    <property type="protein sequence ID" value="KAF3452192.1"/>
    <property type="molecule type" value="Genomic_DNA"/>
</dbReference>
<keyword evidence="2" id="KW-1185">Reference proteome</keyword>
<name>A0A8K0HG81_9ROSA</name>
<accession>A0A8K0HG81</accession>
<dbReference type="Proteomes" id="UP000796880">
    <property type="component" value="Unassembled WGS sequence"/>
</dbReference>
<evidence type="ECO:0000313" key="1">
    <source>
        <dbReference type="EMBL" id="KAF3452192.1"/>
    </source>
</evidence>
<dbReference type="AlphaFoldDB" id="A0A8K0HG81"/>
<gene>
    <name evidence="1" type="ORF">FNV43_RR08290</name>
</gene>
<organism evidence="1 2">
    <name type="scientific">Rhamnella rubrinervis</name>
    <dbReference type="NCBI Taxonomy" id="2594499"/>
    <lineage>
        <taxon>Eukaryota</taxon>
        <taxon>Viridiplantae</taxon>
        <taxon>Streptophyta</taxon>
        <taxon>Embryophyta</taxon>
        <taxon>Tracheophyta</taxon>
        <taxon>Spermatophyta</taxon>
        <taxon>Magnoliopsida</taxon>
        <taxon>eudicotyledons</taxon>
        <taxon>Gunneridae</taxon>
        <taxon>Pentapetalae</taxon>
        <taxon>rosids</taxon>
        <taxon>fabids</taxon>
        <taxon>Rosales</taxon>
        <taxon>Rhamnaceae</taxon>
        <taxon>rhamnoid group</taxon>
        <taxon>Rhamneae</taxon>
        <taxon>Rhamnella</taxon>
    </lineage>
</organism>
<evidence type="ECO:0000313" key="2">
    <source>
        <dbReference type="Proteomes" id="UP000796880"/>
    </source>
</evidence>
<comment type="caution">
    <text evidence="1">The sequence shown here is derived from an EMBL/GenBank/DDBJ whole genome shotgun (WGS) entry which is preliminary data.</text>
</comment>
<sequence length="179" mass="20169">MLLVLSVLLSLSSADMPLFLLAGVFLYCCWYRLLDMLLLLRKLMDHLRNRTPKRMGLIGLASGGGSNEHSTASSRQRWMSNLYISSFSIKAGWTLKYSSDRFRKSVFHLLFFLTFTRRAKMELVVVLPSSFEPARLPMGLDSSPGLANILSSFIQKVTLRSSDSPLLLRGSRASFALRD</sequence>
<proteinExistence type="predicted"/>